<dbReference type="Proteomes" id="UP001295444">
    <property type="component" value="Chromosome 01"/>
</dbReference>
<accession>A0AAD1VMU6</accession>
<dbReference type="AlphaFoldDB" id="A0AAD1VMU6"/>
<reference evidence="1" key="1">
    <citation type="submission" date="2022-03" db="EMBL/GenBank/DDBJ databases">
        <authorList>
            <person name="Alioto T."/>
            <person name="Alioto T."/>
            <person name="Gomez Garrido J."/>
        </authorList>
    </citation>
    <scope>NUCLEOTIDE SEQUENCE</scope>
</reference>
<evidence type="ECO:0000313" key="2">
    <source>
        <dbReference type="Proteomes" id="UP001295444"/>
    </source>
</evidence>
<name>A0AAD1VMU6_PELCU</name>
<proteinExistence type="predicted"/>
<protein>
    <submittedName>
        <fullName evidence="1">Uncharacterized protein</fullName>
    </submittedName>
</protein>
<dbReference type="EMBL" id="OW240912">
    <property type="protein sequence ID" value="CAH2223673.1"/>
    <property type="molecule type" value="Genomic_DNA"/>
</dbReference>
<evidence type="ECO:0000313" key="1">
    <source>
        <dbReference type="EMBL" id="CAH2223673.1"/>
    </source>
</evidence>
<sequence length="115" mass="12872">MSLAKGFSESLTQVPLSLPPPASLPPDCKRGIESLYYDCKAAVKRKMSLQSQWESVIGRLGSKTGYFQRLYPDLVLRIRKSKLCSSELVRQPHLVGDRLQAHLSQVLVSECKQTP</sequence>
<organism evidence="1 2">
    <name type="scientific">Pelobates cultripes</name>
    <name type="common">Western spadefoot toad</name>
    <dbReference type="NCBI Taxonomy" id="61616"/>
    <lineage>
        <taxon>Eukaryota</taxon>
        <taxon>Metazoa</taxon>
        <taxon>Chordata</taxon>
        <taxon>Craniata</taxon>
        <taxon>Vertebrata</taxon>
        <taxon>Euteleostomi</taxon>
        <taxon>Amphibia</taxon>
        <taxon>Batrachia</taxon>
        <taxon>Anura</taxon>
        <taxon>Pelobatoidea</taxon>
        <taxon>Pelobatidae</taxon>
        <taxon>Pelobates</taxon>
    </lineage>
</organism>
<keyword evidence="2" id="KW-1185">Reference proteome</keyword>
<gene>
    <name evidence="1" type="ORF">PECUL_23A053166</name>
</gene>